<proteinExistence type="predicted"/>
<gene>
    <name evidence="1" type="primary">ORF176053</name>
</gene>
<reference evidence="1" key="1">
    <citation type="submission" date="2014-12" db="EMBL/GenBank/DDBJ databases">
        <title>Insight into the proteome of Arion vulgaris.</title>
        <authorList>
            <person name="Aradska J."/>
            <person name="Bulat T."/>
            <person name="Smidak R."/>
            <person name="Sarate P."/>
            <person name="Gangsoo J."/>
            <person name="Sialana F."/>
            <person name="Bilban M."/>
            <person name="Lubec G."/>
        </authorList>
    </citation>
    <scope>NUCLEOTIDE SEQUENCE</scope>
    <source>
        <tissue evidence="1">Skin</tissue>
    </source>
</reference>
<protein>
    <submittedName>
        <fullName evidence="1">Uncharacterized protein</fullName>
    </submittedName>
</protein>
<dbReference type="AlphaFoldDB" id="A0A0B7BDB0"/>
<organism evidence="1">
    <name type="scientific">Arion vulgaris</name>
    <dbReference type="NCBI Taxonomy" id="1028688"/>
    <lineage>
        <taxon>Eukaryota</taxon>
        <taxon>Metazoa</taxon>
        <taxon>Spiralia</taxon>
        <taxon>Lophotrochozoa</taxon>
        <taxon>Mollusca</taxon>
        <taxon>Gastropoda</taxon>
        <taxon>Heterobranchia</taxon>
        <taxon>Euthyneura</taxon>
        <taxon>Panpulmonata</taxon>
        <taxon>Eupulmonata</taxon>
        <taxon>Stylommatophora</taxon>
        <taxon>Helicina</taxon>
        <taxon>Arionoidea</taxon>
        <taxon>Arionidae</taxon>
        <taxon>Arion</taxon>
    </lineage>
</organism>
<name>A0A0B7BDB0_9EUPU</name>
<sequence>MFYPKFSTIEQHHLARLVMSCRVFYTQNNESIVTCVLFLIKQFMFQQGASSSHDVCRS</sequence>
<accession>A0A0B7BDB0</accession>
<dbReference type="EMBL" id="HACG01043441">
    <property type="protein sequence ID" value="CEK90306.1"/>
    <property type="molecule type" value="Transcribed_RNA"/>
</dbReference>
<evidence type="ECO:0000313" key="1">
    <source>
        <dbReference type="EMBL" id="CEK90306.1"/>
    </source>
</evidence>